<feature type="chain" id="PRO_5041238391" evidence="2">
    <location>
        <begin position="20"/>
        <end position="293"/>
    </location>
</feature>
<sequence>MISSWVAVLLFSYAGAALAQFYGSLGGYACSQPTLYMQCQCPSFCNSYGSAPGGYSTMYGSGYGDRYGGGYGDSLPRRHKKRRHHKKKKFRFETAEEPEEELPEPPSELEERRPSPSKLSERHPPPSEPEEKSGNSKHSWENKDEWEKKFVSQKSKNKEPVFGSDELPEIDSEEITSAKGRADTSALSPAANARDRVSPAGESGGVGVPSSVDNTGGGGPVASGSSRLGGGGLGSSGFGGGSGSSGFGSGSGSSGLGGLGLGNGGLFGISSGIGVGVPGVGPIGVSSGLGIGR</sequence>
<evidence type="ECO:0000313" key="4">
    <source>
        <dbReference type="Proteomes" id="UP001176961"/>
    </source>
</evidence>
<comment type="caution">
    <text evidence="3">The sequence shown here is derived from an EMBL/GenBank/DDBJ whole genome shotgun (WGS) entry which is preliminary data.</text>
</comment>
<feature type="signal peptide" evidence="2">
    <location>
        <begin position="1"/>
        <end position="19"/>
    </location>
</feature>
<reference evidence="3" key="1">
    <citation type="submission" date="2023-07" db="EMBL/GenBank/DDBJ databases">
        <authorList>
            <consortium name="CYATHOMIX"/>
        </authorList>
    </citation>
    <scope>NUCLEOTIDE SEQUENCE</scope>
    <source>
        <strain evidence="3">N/A</strain>
    </source>
</reference>
<dbReference type="Proteomes" id="UP001176961">
    <property type="component" value="Unassembled WGS sequence"/>
</dbReference>
<feature type="compositionally biased region" description="Basic and acidic residues" evidence="1">
    <location>
        <begin position="109"/>
        <end position="150"/>
    </location>
</feature>
<gene>
    <name evidence="3" type="ORF">CYNAS_LOCUS19543</name>
</gene>
<organism evidence="3 4">
    <name type="scientific">Cylicocyclus nassatus</name>
    <name type="common">Nematode worm</name>
    <dbReference type="NCBI Taxonomy" id="53992"/>
    <lineage>
        <taxon>Eukaryota</taxon>
        <taxon>Metazoa</taxon>
        <taxon>Ecdysozoa</taxon>
        <taxon>Nematoda</taxon>
        <taxon>Chromadorea</taxon>
        <taxon>Rhabditida</taxon>
        <taxon>Rhabditina</taxon>
        <taxon>Rhabditomorpha</taxon>
        <taxon>Strongyloidea</taxon>
        <taxon>Strongylidae</taxon>
        <taxon>Cylicocyclus</taxon>
    </lineage>
</organism>
<evidence type="ECO:0000256" key="2">
    <source>
        <dbReference type="SAM" id="SignalP"/>
    </source>
</evidence>
<accession>A0AA36HC76</accession>
<dbReference type="AlphaFoldDB" id="A0AA36HC76"/>
<feature type="compositionally biased region" description="Gly residues" evidence="1">
    <location>
        <begin position="215"/>
        <end position="254"/>
    </location>
</feature>
<evidence type="ECO:0000256" key="1">
    <source>
        <dbReference type="SAM" id="MobiDB-lite"/>
    </source>
</evidence>
<keyword evidence="2" id="KW-0732">Signal</keyword>
<feature type="region of interest" description="Disordered" evidence="1">
    <location>
        <begin position="71"/>
        <end position="254"/>
    </location>
</feature>
<protein>
    <submittedName>
        <fullName evidence="3">Uncharacterized protein</fullName>
    </submittedName>
</protein>
<proteinExistence type="predicted"/>
<keyword evidence="4" id="KW-1185">Reference proteome</keyword>
<dbReference type="EMBL" id="CATQJL010000316">
    <property type="protein sequence ID" value="CAJ0607560.1"/>
    <property type="molecule type" value="Genomic_DNA"/>
</dbReference>
<name>A0AA36HC76_CYLNA</name>
<feature type="compositionally biased region" description="Basic residues" evidence="1">
    <location>
        <begin position="77"/>
        <end position="90"/>
    </location>
</feature>
<evidence type="ECO:0000313" key="3">
    <source>
        <dbReference type="EMBL" id="CAJ0607560.1"/>
    </source>
</evidence>